<evidence type="ECO:0000313" key="3">
    <source>
        <dbReference type="EMBL" id="MDQ0464925.1"/>
    </source>
</evidence>
<keyword evidence="4" id="KW-1185">Reference proteome</keyword>
<dbReference type="Pfam" id="PF13692">
    <property type="entry name" value="Glyco_trans_1_4"/>
    <property type="match status" value="1"/>
</dbReference>
<dbReference type="CDD" id="cd03808">
    <property type="entry name" value="GT4_CapM-like"/>
    <property type="match status" value="1"/>
</dbReference>
<gene>
    <name evidence="3" type="ORF">QO010_002709</name>
</gene>
<dbReference type="Proteomes" id="UP001228905">
    <property type="component" value="Unassembled WGS sequence"/>
</dbReference>
<dbReference type="RefSeq" id="WP_307349935.1">
    <property type="nucleotide sequence ID" value="NZ_JAUSVS010000005.1"/>
</dbReference>
<dbReference type="PANTHER" id="PTHR12526:SF638">
    <property type="entry name" value="SPORE COAT PROTEIN SA"/>
    <property type="match status" value="1"/>
</dbReference>
<sequence>MSSLASPVRTARPARVRPTPRPVTTPPAKIVLFANTDWYLYNFRQSLARHLREAGHPLILISPDGAYGPKLIEAGFDWRALPMNRRSINPLAEAGLIWHLTRLLRREKADIIHGFTIKPAVYGALAGGLAGVKRVNAVAGLGYVFMSGQMQARALRPIVRTMARLTFDDAHTRLIVQNPDDHAAFVGSGLVSAGRTHIIPGSGVDCSRFKVSPRKREKGEALRILLAARMLWDKGLAEFVEAARALKAEGRNIEFLLAGEPDPGNPTAVPIETLKSWFDEGVVTWLGHVDDMPGLLAEVDVVALPSYREGLPKTLIEAAACALPLVTTDVPGCREVVTDGVDGLLVPVREWRPLAEAFARLDDDPALRARLGAAARQKALAQFDEKIVIERTMEVYRSLLG</sequence>
<reference evidence="3 4" key="1">
    <citation type="submission" date="2023-07" db="EMBL/GenBank/DDBJ databases">
        <title>Genomic Encyclopedia of Type Strains, Phase IV (KMG-IV): sequencing the most valuable type-strain genomes for metagenomic binning, comparative biology and taxonomic classification.</title>
        <authorList>
            <person name="Goeker M."/>
        </authorList>
    </citation>
    <scope>NUCLEOTIDE SEQUENCE [LARGE SCALE GENOMIC DNA]</scope>
    <source>
        <strain evidence="3 4">DSM 18695</strain>
    </source>
</reference>
<dbReference type="EMBL" id="JAUSVS010000005">
    <property type="protein sequence ID" value="MDQ0464925.1"/>
    <property type="molecule type" value="Genomic_DNA"/>
</dbReference>
<dbReference type="PANTHER" id="PTHR12526">
    <property type="entry name" value="GLYCOSYLTRANSFERASE"/>
    <property type="match status" value="1"/>
</dbReference>
<evidence type="ECO:0000259" key="2">
    <source>
        <dbReference type="Pfam" id="PF13579"/>
    </source>
</evidence>
<feature type="domain" description="Glycosyltransferase subfamily 4-like N-terminal" evidence="2">
    <location>
        <begin position="45"/>
        <end position="200"/>
    </location>
</feature>
<name>A0ABU0IU37_9CAUL</name>
<accession>A0ABU0IU37</accession>
<feature type="compositionally biased region" description="Low complexity" evidence="1">
    <location>
        <begin position="7"/>
        <end position="17"/>
    </location>
</feature>
<feature type="region of interest" description="Disordered" evidence="1">
    <location>
        <begin position="1"/>
        <end position="22"/>
    </location>
</feature>
<dbReference type="Gene3D" id="3.40.50.2000">
    <property type="entry name" value="Glycogen Phosphorylase B"/>
    <property type="match status" value="2"/>
</dbReference>
<dbReference type="SUPFAM" id="SSF53756">
    <property type="entry name" value="UDP-Glycosyltransferase/glycogen phosphorylase"/>
    <property type="match status" value="1"/>
</dbReference>
<evidence type="ECO:0000313" key="4">
    <source>
        <dbReference type="Proteomes" id="UP001228905"/>
    </source>
</evidence>
<evidence type="ECO:0000256" key="1">
    <source>
        <dbReference type="SAM" id="MobiDB-lite"/>
    </source>
</evidence>
<organism evidence="3 4">
    <name type="scientific">Caulobacter ginsengisoli</name>
    <dbReference type="NCBI Taxonomy" id="400775"/>
    <lineage>
        <taxon>Bacteria</taxon>
        <taxon>Pseudomonadati</taxon>
        <taxon>Pseudomonadota</taxon>
        <taxon>Alphaproteobacteria</taxon>
        <taxon>Caulobacterales</taxon>
        <taxon>Caulobacteraceae</taxon>
        <taxon>Caulobacter</taxon>
    </lineage>
</organism>
<proteinExistence type="predicted"/>
<dbReference type="InterPro" id="IPR028098">
    <property type="entry name" value="Glyco_trans_4-like_N"/>
</dbReference>
<dbReference type="Pfam" id="PF13579">
    <property type="entry name" value="Glyco_trans_4_4"/>
    <property type="match status" value="1"/>
</dbReference>
<comment type="caution">
    <text evidence="3">The sequence shown here is derived from an EMBL/GenBank/DDBJ whole genome shotgun (WGS) entry which is preliminary data.</text>
</comment>
<protein>
    <submittedName>
        <fullName evidence="3">Glycosyltransferase involved in cell wall biosynthesis</fullName>
    </submittedName>
</protein>